<dbReference type="GO" id="GO:0043420">
    <property type="term" value="P:anthranilate metabolic process"/>
    <property type="evidence" value="ECO:0007669"/>
    <property type="project" value="UniProtKB-UniRule"/>
</dbReference>
<dbReference type="HAMAP" id="MF_01970">
    <property type="entry name" value="Kynureninase"/>
    <property type="match status" value="1"/>
</dbReference>
<comment type="cofactor">
    <cofactor evidence="4 5">
        <name>pyridoxal 5'-phosphate</name>
        <dbReference type="ChEBI" id="CHEBI:597326"/>
    </cofactor>
</comment>
<keyword evidence="3 4" id="KW-0663">Pyridoxal phosphate</keyword>
<dbReference type="GO" id="GO:0030429">
    <property type="term" value="F:kynureninase activity"/>
    <property type="evidence" value="ECO:0007669"/>
    <property type="project" value="UniProtKB-UniRule"/>
</dbReference>
<dbReference type="InterPro" id="IPR015424">
    <property type="entry name" value="PyrdxlP-dep_Trfase"/>
</dbReference>
<dbReference type="GO" id="GO:0019805">
    <property type="term" value="P:quinolinate biosynthetic process"/>
    <property type="evidence" value="ECO:0007669"/>
    <property type="project" value="UniProtKB-UniRule"/>
</dbReference>
<dbReference type="Pfam" id="PF22580">
    <property type="entry name" value="KYNU_C"/>
    <property type="match status" value="1"/>
</dbReference>
<dbReference type="InterPro" id="IPR015421">
    <property type="entry name" value="PyrdxlP-dep_Trfase_major"/>
</dbReference>
<feature type="binding site" evidence="4">
    <location>
        <position position="163"/>
    </location>
    <ligand>
        <name>pyridoxal 5'-phosphate</name>
        <dbReference type="ChEBI" id="CHEBI:597326"/>
    </ligand>
</feature>
<keyword evidence="4 5" id="KW-0963">Cytoplasm</keyword>
<reference evidence="6" key="1">
    <citation type="submission" date="2021-06" db="EMBL/GenBank/DDBJ databases">
        <authorList>
            <person name="Kallberg Y."/>
            <person name="Tangrot J."/>
            <person name="Rosling A."/>
        </authorList>
    </citation>
    <scope>NUCLEOTIDE SEQUENCE</scope>
    <source>
        <strain evidence="6">FL966</strain>
    </source>
</reference>
<comment type="subunit">
    <text evidence="4 5">Homodimer.</text>
</comment>
<feature type="binding site" evidence="4">
    <location>
        <position position="162"/>
    </location>
    <ligand>
        <name>pyridoxal 5'-phosphate</name>
        <dbReference type="ChEBI" id="CHEBI:597326"/>
    </ligand>
</feature>
<comment type="function">
    <text evidence="4 5">Catalyzes the cleavage of L-kynurenine (L-Kyn) and L-3-hydroxykynurenine (L-3OHKyn) into anthranilic acid (AA) and 3-hydroxyanthranilic acid (3-OHAA), respectively.</text>
</comment>
<comment type="catalytic activity">
    <reaction evidence="5">
        <text>3-hydroxy-L-kynurenine + H2O = 3-hydroxyanthranilate + L-alanine + H(+)</text>
        <dbReference type="Rhea" id="RHEA:25143"/>
        <dbReference type="ChEBI" id="CHEBI:15377"/>
        <dbReference type="ChEBI" id="CHEBI:15378"/>
        <dbReference type="ChEBI" id="CHEBI:36559"/>
        <dbReference type="ChEBI" id="CHEBI:57972"/>
        <dbReference type="ChEBI" id="CHEBI:58125"/>
        <dbReference type="EC" id="3.7.1.3"/>
    </reaction>
</comment>
<keyword evidence="1 4" id="KW-0662">Pyridine nucleotide biosynthesis</keyword>
<dbReference type="GO" id="GO:0097053">
    <property type="term" value="P:L-kynurenine catabolic process"/>
    <property type="evidence" value="ECO:0007669"/>
    <property type="project" value="UniProtKB-UniRule"/>
</dbReference>
<comment type="similarity">
    <text evidence="4 5">Belongs to the kynureninase family.</text>
</comment>
<dbReference type="GO" id="GO:0019441">
    <property type="term" value="P:L-tryptophan catabolic process to kynurenine"/>
    <property type="evidence" value="ECO:0007669"/>
    <property type="project" value="TreeGrafter"/>
</dbReference>
<dbReference type="InterPro" id="IPR010111">
    <property type="entry name" value="Kynureninase"/>
</dbReference>
<dbReference type="PIRSF" id="PIRSF038800">
    <property type="entry name" value="KYNU"/>
    <property type="match status" value="1"/>
</dbReference>
<comment type="caution">
    <text evidence="6">The sequence shown here is derived from an EMBL/GenBank/DDBJ whole genome shotgun (WGS) entry which is preliminary data.</text>
</comment>
<feature type="binding site" evidence="4">
    <location>
        <position position="359"/>
    </location>
    <ligand>
        <name>pyridoxal 5'-phosphate</name>
        <dbReference type="ChEBI" id="CHEBI:597326"/>
    </ligand>
</feature>
<keyword evidence="2 4" id="KW-0378">Hydrolase</keyword>
<comment type="caution">
    <text evidence="4">Lacks conserved residue(s) required for the propagation of feature annotation.</text>
</comment>
<feature type="binding site" evidence="4">
    <location>
        <position position="331"/>
    </location>
    <ligand>
        <name>pyridoxal 5'-phosphate</name>
        <dbReference type="ChEBI" id="CHEBI:597326"/>
    </ligand>
</feature>
<comment type="pathway">
    <text evidence="4 5">Cofactor biosynthesis; NAD(+) biosynthesis; quinolinate from L-kynurenine: step 2/3.</text>
</comment>
<dbReference type="SUPFAM" id="SSF53383">
    <property type="entry name" value="PLP-dependent transferases"/>
    <property type="match status" value="1"/>
</dbReference>
<dbReference type="NCBIfam" id="TIGR01814">
    <property type="entry name" value="kynureninase"/>
    <property type="match status" value="1"/>
</dbReference>
<feature type="binding site" evidence="4">
    <location>
        <position position="300"/>
    </location>
    <ligand>
        <name>pyridoxal 5'-phosphate</name>
        <dbReference type="ChEBI" id="CHEBI:597326"/>
    </ligand>
</feature>
<accession>A0A9N9EFD0</accession>
<evidence type="ECO:0000256" key="3">
    <source>
        <dbReference type="ARBA" id="ARBA00022898"/>
    </source>
</evidence>
<evidence type="ECO:0000256" key="5">
    <source>
        <dbReference type="PIRNR" id="PIRNR038800"/>
    </source>
</evidence>
<organism evidence="6 7">
    <name type="scientific">Cetraspora pellucida</name>
    <dbReference type="NCBI Taxonomy" id="1433469"/>
    <lineage>
        <taxon>Eukaryota</taxon>
        <taxon>Fungi</taxon>
        <taxon>Fungi incertae sedis</taxon>
        <taxon>Mucoromycota</taxon>
        <taxon>Glomeromycotina</taxon>
        <taxon>Glomeromycetes</taxon>
        <taxon>Diversisporales</taxon>
        <taxon>Gigasporaceae</taxon>
        <taxon>Cetraspora</taxon>
    </lineage>
</organism>
<feature type="binding site" evidence="4">
    <location>
        <position position="246"/>
    </location>
    <ligand>
        <name>pyridoxal 5'-phosphate</name>
        <dbReference type="ChEBI" id="CHEBI:597326"/>
    </ligand>
</feature>
<gene>
    <name evidence="4" type="primary">BNA5</name>
    <name evidence="6" type="ORF">CPELLU_LOCUS10355</name>
</gene>
<dbReference type="Gene3D" id="3.40.640.10">
    <property type="entry name" value="Type I PLP-dependent aspartate aminotransferase-like (Major domain)"/>
    <property type="match status" value="1"/>
</dbReference>
<comment type="pathway">
    <text evidence="4 5">Amino-acid degradation; L-kynurenine degradation; L-alanine and anthranilate from L-kynurenine: step 1/1.</text>
</comment>
<dbReference type="FunFam" id="3.40.640.10:FF:000031">
    <property type="entry name" value="Kynureninase"/>
    <property type="match status" value="1"/>
</dbReference>
<sequence>MWDILSPLLKEIHGELTDELKYQKLKHEVKDCRELIERLAAKAKLNPLSVEFSQHLDKHDKLSYLRDEFNIPKSRDVIPNDVVALKPNESSIYFCGNSLGLMPKRVKHLVNQELDVWAASGVNGHFTHPYNRPWLSIEDTVVEKTAEIVGAKPIEIAIMNTLTSNLHLLMASFYTPTKHRNKVLMEAKAFPSNQYAVESQIKFHGYDPATTLITVNSPPGEYTINLDDILNTIEREGSSISLILFSGVHYYSGQFFKLKKITAAAQKKGCVVGFDLCHAVGNVVLKLHKWNVDFAAWCSYKYLNSGPGGIAGIFIHEKHAHDFNRPRFAGWWGSDRRSRFQMDKPFNPIPGAGGFQVSNPSVLNTVSLLGSLDVFSKTSMVQLRSKSILLTGYLDYLLDKQLNGLGYKLITPRDPHQRGCQISLVYDEDKLDKVIKGLMKHGAVVDERSPDCIRIAPNPMYNSFSEVFRFVKALKSIMEELGFKFEAKK</sequence>
<feature type="binding site" evidence="4">
    <location>
        <position position="278"/>
    </location>
    <ligand>
        <name>pyridoxal 5'-phosphate</name>
        <dbReference type="ChEBI" id="CHEBI:597326"/>
    </ligand>
</feature>
<dbReference type="PANTHER" id="PTHR14084:SF0">
    <property type="entry name" value="KYNURENINASE"/>
    <property type="match status" value="1"/>
</dbReference>
<keyword evidence="7" id="KW-1185">Reference proteome</keyword>
<dbReference type="PANTHER" id="PTHR14084">
    <property type="entry name" value="KYNURENINASE"/>
    <property type="match status" value="1"/>
</dbReference>
<dbReference type="GO" id="GO:0030170">
    <property type="term" value="F:pyridoxal phosphate binding"/>
    <property type="evidence" value="ECO:0007669"/>
    <property type="project" value="UniProtKB-UniRule"/>
</dbReference>
<dbReference type="GO" id="GO:0034354">
    <property type="term" value="P:'de novo' NAD+ biosynthetic process from L-tryptophan"/>
    <property type="evidence" value="ECO:0007669"/>
    <property type="project" value="UniProtKB-UniRule"/>
</dbReference>
<evidence type="ECO:0000313" key="6">
    <source>
        <dbReference type="EMBL" id="CAG8672625.1"/>
    </source>
</evidence>
<dbReference type="Gene3D" id="3.90.1150.10">
    <property type="entry name" value="Aspartate Aminotransferase, domain 1"/>
    <property type="match status" value="1"/>
</dbReference>
<dbReference type="InterPro" id="IPR015422">
    <property type="entry name" value="PyrdxlP-dep_Trfase_small"/>
</dbReference>
<evidence type="ECO:0000256" key="2">
    <source>
        <dbReference type="ARBA" id="ARBA00022801"/>
    </source>
</evidence>
<dbReference type="EC" id="3.7.1.3" evidence="4 5"/>
<evidence type="ECO:0000256" key="4">
    <source>
        <dbReference type="HAMAP-Rule" id="MF_03017"/>
    </source>
</evidence>
<comment type="subcellular location">
    <subcellularLocation>
        <location evidence="4 5">Cytoplasm</location>
    </subcellularLocation>
</comment>
<feature type="modified residue" description="N6-(pyridoxal phosphate)lysine" evidence="4">
    <location>
        <position position="301"/>
    </location>
</feature>
<dbReference type="GO" id="GO:0005737">
    <property type="term" value="C:cytoplasm"/>
    <property type="evidence" value="ECO:0007669"/>
    <property type="project" value="UniProtKB-SubCell"/>
</dbReference>
<dbReference type="OrthoDB" id="5978656at2759"/>
<dbReference type="Proteomes" id="UP000789759">
    <property type="component" value="Unassembled WGS sequence"/>
</dbReference>
<evidence type="ECO:0000256" key="1">
    <source>
        <dbReference type="ARBA" id="ARBA00022642"/>
    </source>
</evidence>
<feature type="binding site" evidence="4">
    <location>
        <position position="275"/>
    </location>
    <ligand>
        <name>pyridoxal 5'-phosphate</name>
        <dbReference type="ChEBI" id="CHEBI:597326"/>
    </ligand>
</feature>
<protein>
    <recommendedName>
        <fullName evidence="4 5">Kynureninase</fullName>
        <ecNumber evidence="4 5">3.7.1.3</ecNumber>
    </recommendedName>
    <alternativeName>
        <fullName evidence="4">Biosynthesis of nicotinic acid protein 5</fullName>
    </alternativeName>
    <alternativeName>
        <fullName evidence="4">L-kynurenine hydrolase</fullName>
    </alternativeName>
</protein>
<evidence type="ECO:0000313" key="7">
    <source>
        <dbReference type="Proteomes" id="UP000789759"/>
    </source>
</evidence>
<dbReference type="EMBL" id="CAJVQA010008489">
    <property type="protein sequence ID" value="CAG8672625.1"/>
    <property type="molecule type" value="Genomic_DNA"/>
</dbReference>
<dbReference type="AlphaFoldDB" id="A0A9N9EFD0"/>
<comment type="catalytic activity">
    <reaction evidence="4 5">
        <text>L-kynurenine + H2O = anthranilate + L-alanine + H(+)</text>
        <dbReference type="Rhea" id="RHEA:16813"/>
        <dbReference type="ChEBI" id="CHEBI:15377"/>
        <dbReference type="ChEBI" id="CHEBI:15378"/>
        <dbReference type="ChEBI" id="CHEBI:16567"/>
        <dbReference type="ChEBI" id="CHEBI:57959"/>
        <dbReference type="ChEBI" id="CHEBI:57972"/>
        <dbReference type="EC" id="3.7.1.3"/>
    </reaction>
</comment>
<proteinExistence type="inferred from homology"/>
<name>A0A9N9EFD0_9GLOM</name>